<dbReference type="FunFam" id="3.30.420.10:FF:000032">
    <property type="entry name" value="Retrovirus-related Pol polyprotein from transposon 297-like Protein"/>
    <property type="match status" value="1"/>
</dbReference>
<accession>A0A139WCG2</accession>
<dbReference type="PROSITE" id="PS50878">
    <property type="entry name" value="RT_POL"/>
    <property type="match status" value="1"/>
</dbReference>
<feature type="region of interest" description="Disordered" evidence="12">
    <location>
        <begin position="1"/>
        <end position="56"/>
    </location>
</feature>
<evidence type="ECO:0000256" key="4">
    <source>
        <dbReference type="ARBA" id="ARBA00022692"/>
    </source>
</evidence>
<dbReference type="GO" id="GO:0042575">
    <property type="term" value="C:DNA polymerase complex"/>
    <property type="evidence" value="ECO:0007669"/>
    <property type="project" value="UniProtKB-ARBA"/>
</dbReference>
<dbReference type="Pfam" id="PF17921">
    <property type="entry name" value="Integrase_H2C2"/>
    <property type="match status" value="1"/>
</dbReference>
<protein>
    <recommendedName>
        <fullName evidence="2">RNA-directed DNA polymerase</fullName>
        <ecNumber evidence="2">2.7.7.49</ecNumber>
    </recommendedName>
</protein>
<dbReference type="Gene3D" id="3.30.420.10">
    <property type="entry name" value="Ribonuclease H-like superfamily/Ribonuclease H"/>
    <property type="match status" value="1"/>
</dbReference>
<feature type="region of interest" description="Disordered" evidence="12">
    <location>
        <begin position="1459"/>
        <end position="1478"/>
    </location>
</feature>
<feature type="region of interest" description="Disordered" evidence="12">
    <location>
        <begin position="1507"/>
        <end position="1655"/>
    </location>
</feature>
<evidence type="ECO:0000256" key="5">
    <source>
        <dbReference type="ARBA" id="ARBA00022695"/>
    </source>
</evidence>
<dbReference type="EC" id="2.7.7.49" evidence="2"/>
<dbReference type="InParanoid" id="A0A139WCG2"/>
<dbReference type="InterPro" id="IPR036397">
    <property type="entry name" value="RNaseH_sf"/>
</dbReference>
<evidence type="ECO:0000256" key="9">
    <source>
        <dbReference type="ARBA" id="ARBA00022918"/>
    </source>
</evidence>
<keyword evidence="11" id="KW-0325">Glycoprotein</keyword>
<dbReference type="GO" id="GO:0015074">
    <property type="term" value="P:DNA integration"/>
    <property type="evidence" value="ECO:0007669"/>
    <property type="project" value="InterPro"/>
</dbReference>
<dbReference type="InterPro" id="IPR012337">
    <property type="entry name" value="RNaseH-like_sf"/>
</dbReference>
<feature type="domain" description="Integrase catalytic" evidence="14">
    <location>
        <begin position="1105"/>
        <end position="1263"/>
    </location>
</feature>
<evidence type="ECO:0000256" key="2">
    <source>
        <dbReference type="ARBA" id="ARBA00012493"/>
    </source>
</evidence>
<dbReference type="Gene3D" id="6.10.250.3010">
    <property type="match status" value="1"/>
</dbReference>
<evidence type="ECO:0000256" key="12">
    <source>
        <dbReference type="SAM" id="MobiDB-lite"/>
    </source>
</evidence>
<feature type="region of interest" description="Disordered" evidence="12">
    <location>
        <begin position="1792"/>
        <end position="1811"/>
    </location>
</feature>
<evidence type="ECO:0000313" key="15">
    <source>
        <dbReference type="EMBL" id="KYB25610.1"/>
    </source>
</evidence>
<keyword evidence="5" id="KW-0548">Nucleotidyltransferase</keyword>
<keyword evidence="3" id="KW-0808">Transferase</keyword>
<keyword evidence="16" id="KW-1185">Reference proteome</keyword>
<evidence type="ECO:0000313" key="16">
    <source>
        <dbReference type="Proteomes" id="UP000007266"/>
    </source>
</evidence>
<keyword evidence="8" id="KW-0378">Hydrolase</keyword>
<evidence type="ECO:0000256" key="6">
    <source>
        <dbReference type="ARBA" id="ARBA00022722"/>
    </source>
</evidence>
<dbReference type="Pfam" id="PF03273">
    <property type="entry name" value="Baculo_gp64"/>
    <property type="match status" value="1"/>
</dbReference>
<evidence type="ECO:0000256" key="11">
    <source>
        <dbReference type="ARBA" id="ARBA00023180"/>
    </source>
</evidence>
<dbReference type="Pfam" id="PF07530">
    <property type="entry name" value="PRE_C2HC"/>
    <property type="match status" value="2"/>
</dbReference>
<dbReference type="InterPro" id="IPR000477">
    <property type="entry name" value="RT_dom"/>
</dbReference>
<dbReference type="GO" id="GO:0003676">
    <property type="term" value="F:nucleic acid binding"/>
    <property type="evidence" value="ECO:0007669"/>
    <property type="project" value="InterPro"/>
</dbReference>
<keyword evidence="4" id="KW-0812">Transmembrane</keyword>
<evidence type="ECO:0000256" key="10">
    <source>
        <dbReference type="ARBA" id="ARBA00023136"/>
    </source>
</evidence>
<dbReference type="InterPro" id="IPR001584">
    <property type="entry name" value="Integrase_cat-core"/>
</dbReference>
<dbReference type="InterPro" id="IPR041588">
    <property type="entry name" value="Integrase_H2C2"/>
</dbReference>
<dbReference type="Gene3D" id="3.10.10.10">
    <property type="entry name" value="HIV Type 1 Reverse Transcriptase, subunit A, domain 1"/>
    <property type="match status" value="1"/>
</dbReference>
<evidence type="ECO:0000256" key="3">
    <source>
        <dbReference type="ARBA" id="ARBA00022679"/>
    </source>
</evidence>
<feature type="compositionally biased region" description="Low complexity" evidence="12">
    <location>
        <begin position="1595"/>
        <end position="1619"/>
    </location>
</feature>
<dbReference type="Gene3D" id="1.10.340.70">
    <property type="match status" value="1"/>
</dbReference>
<evidence type="ECO:0000259" key="13">
    <source>
        <dbReference type="PROSITE" id="PS50878"/>
    </source>
</evidence>
<sequence length="2169" mass="246289">MFGLNGFGNESPILGPTTNSDTRNYLTMDTTSSGLDERRQRSTRGNEDDADNTGLSPVLQDQIAKVNFEREMLEREKDLLRKTLPDFDPGSSKTALTAIQWIRKVETIAGIYGWDSKTTLFHAMNRLNGAARFWFHGLEESLTDWNTFKTKLVEDFPVIHDDADIHFELSNRKKKFNESYETYVYTMKSIASKGTVSEQAVTKYIIMGLGDRELAKMLNLNDIRTTQDLLKRILQYVTNGELKQIRKGENNMIITEDIPGKDLPKAPNIEDVLEIVNTLKIQQMQAIYNSIKLEEQLNDMRKKTNQVIKSISKIDKRLIGRILGEDFKTEWINDKYFTTCPCQETVDMGTQTCSGGVKYIDGSLFHYDKAPKDCKNHFMEEPKTMDLWAENYNLSLELITDNPFITSASDDETWQWLVELKEKQGNLSLNNFEGGLISLLIVPDDSQEDSMIVGRSALAQTGIRVITEGDKLSIEKVMSVSVSTNPLDDIHCNPELSKTDQEQLIQLVNDFKTCFASNLHELGTTDLIDMNIKLTNNKEVVRYRPYRLPYAQREEVDKIVDEMLSAGIISDSNSEYSSPVLLVKKKDGSNRLCIDYRRLNAITVKEYVPMQIIDEQLDLLSGNGYFTTLDLASGYMQVPVAKESRHLTSFVTTTGQYEFNRMPFGLVNAPSVFNRLMNMVTRKIGRGVVTIYMDDILIPSKTVGKGLEKLTLVLKTIRDLGLTLKLSKCRFLFTKLEYLGYEIDANGVRPSSRKVNAITDFPRPTNVHEVRQFLGLCNFFRRFVQDYAKIARHLTLLTKNDQRFIWSEDQANAFLPLKKILSEKPILSLYDPTAEFQVYCDASKQGLAGTYLQKKKVDAVWKPVCYFSRQTTEDEKKFHSYELEALAVVESLDRFRVYLLGRKFTVITDCNSLKTMMTKRDMSPRLGRWFLKLQEYDFDIQHRAGSRMQHVDALSRNPTEPSREVEVADAKIYSLRIDMSDWLLTMQLQDKKIVDIYETLKRKPTTNIEKQIHTDYSIENNRVCRKIGTNVRWVVPKPVIWKVIQSCHDDMGHCGVDRTVSYLQKYFWFPKMRKKVQTYINSCIRCAYHKAQKGKPEGELHRIERTPIPFHTCNIDHLGPFVSSNRESYVLHYQDNFTKYAVFRATRNTKSKPVIDALKDIFAVFGAPTRLICDRGTAFTSKEFTLFCEENQITLIKSATATPRANGQVERNNQTLLEALRTTFNREDYKDWSQHLRNLQFALNAHKNKTTQMSPHDLLFSYHPRNAVQNQLILALGEPDDEINLEEAREEAVRKIHRQQAKDKQRFDEKHKRPTEYVEDDLVLITRLEIRCASDTFALSGQGQMRFCKTCYSVAQVRAGHNRCASDTFALSGQGQMRFCKTCYSVAQVTLEFERIVQCVKKDGIHDVKRCIEQENTTPDDAFLKMDKKCKSLIIQCIANSHLQNGGLKSAIDAGGYHGCHEDPSGTPQRETPASRGGSLFRQSLRSRFHLDIHRVFSTFAEIRGIPGSYGNRGLQPSENCEEARSSIPSPVDNEIDTGNRFSSLSNGDDFEPTPSDVENGEESEMEERRKKKKSSSPKPSPRTATWASVAAAPKCSTSAAPKCSSPAAPRISIPAAPRVSPPTAPQGSAPKAPQGSSPTAPQGPTPAAPKASRIPPIFLRDAGKWNLVSQKVNFTKARSVSDQIRIQPATVADFRLLTRFMEAERIPFHTFTLPKEKTTRVVLRGIPVQVSTNEVFADLKRQGFNLISTQRMHTGKRQLPLVLLEAPLDQAKEVWKMKTVCSLMVKVEKPKKSGKAAQSPGPESRSPSGLRSFTPSLLHFHHDIPKTDRTTLAIYADDTAILTRSKQPYMATRYLQESVERIENWCRRWLINVNPDKSRALLLARRRVSPDGFVRMFNADIPWSDQVKYLGETMTSCRSQLEIVSLPGLHLGSPQGSTPTAPQSFTPAAPQSSTPAAHKASRIPPIFLRDAGKWHLVSQNANFTKARSVSDQIRIQPATVADFRSFTRFMDAERIPFHTFSLPEEKTTHAVLREIPVQGFNPISTHRMHTGKKQLPLVLLEAPLDQAKKVWKMKTVCSLMVKVEKPRKSGKAAQCHRCEGFFHAQRTARQNTDVSSEGKHCVIENALSLRSSESDTIKWITSGESPEHPLPFFWCHATRHGRPACVQE</sequence>
<dbReference type="CDD" id="cd09274">
    <property type="entry name" value="RNase_HI_RT_Ty3"/>
    <property type="match status" value="1"/>
</dbReference>
<feature type="compositionally biased region" description="Low complexity" evidence="12">
    <location>
        <begin position="1947"/>
        <end position="1958"/>
    </location>
</feature>
<keyword evidence="9" id="KW-0695">RNA-directed DNA polymerase</keyword>
<comment type="subcellular location">
    <subcellularLocation>
        <location evidence="1">Virion membrane</location>
    </subcellularLocation>
</comment>
<dbReference type="Gene3D" id="3.30.70.270">
    <property type="match status" value="2"/>
</dbReference>
<dbReference type="PANTHER" id="PTHR37984:SF5">
    <property type="entry name" value="PROTEIN NYNRIN-LIKE"/>
    <property type="match status" value="1"/>
</dbReference>
<organism evidence="15 16">
    <name type="scientific">Tribolium castaneum</name>
    <name type="common">Red flour beetle</name>
    <dbReference type="NCBI Taxonomy" id="7070"/>
    <lineage>
        <taxon>Eukaryota</taxon>
        <taxon>Metazoa</taxon>
        <taxon>Ecdysozoa</taxon>
        <taxon>Arthropoda</taxon>
        <taxon>Hexapoda</taxon>
        <taxon>Insecta</taxon>
        <taxon>Pterygota</taxon>
        <taxon>Neoptera</taxon>
        <taxon>Endopterygota</taxon>
        <taxon>Coleoptera</taxon>
        <taxon>Polyphaga</taxon>
        <taxon>Cucujiformia</taxon>
        <taxon>Tenebrionidae</taxon>
        <taxon>Tenebrionidae incertae sedis</taxon>
        <taxon>Tribolium</taxon>
    </lineage>
</organism>
<dbReference type="GO" id="GO:0003964">
    <property type="term" value="F:RNA-directed DNA polymerase activity"/>
    <property type="evidence" value="ECO:0007669"/>
    <property type="project" value="UniProtKB-KW"/>
</dbReference>
<feature type="compositionally biased region" description="Basic and acidic residues" evidence="12">
    <location>
        <begin position="35"/>
        <end position="47"/>
    </location>
</feature>
<reference evidence="15 16" key="2">
    <citation type="journal article" date="2010" name="Nucleic Acids Res.">
        <title>BeetleBase in 2010: revisions to provide comprehensive genomic information for Tribolium castaneum.</title>
        <authorList>
            <person name="Kim H.S."/>
            <person name="Murphy T."/>
            <person name="Xia J."/>
            <person name="Caragea D."/>
            <person name="Park Y."/>
            <person name="Beeman R.W."/>
            <person name="Lorenzen M.D."/>
            <person name="Butcher S."/>
            <person name="Manak J.R."/>
            <person name="Brown S.J."/>
        </authorList>
    </citation>
    <scope>GENOME REANNOTATION</scope>
    <source>
        <strain evidence="15 16">Georgia GA2</strain>
    </source>
</reference>
<feature type="region of interest" description="Disordered" evidence="12">
    <location>
        <begin position="1933"/>
        <end position="1961"/>
    </location>
</feature>
<dbReference type="GO" id="GO:0016787">
    <property type="term" value="F:hydrolase activity"/>
    <property type="evidence" value="ECO:0007669"/>
    <property type="project" value="UniProtKB-KW"/>
</dbReference>
<dbReference type="PANTHER" id="PTHR37984">
    <property type="entry name" value="PROTEIN CBG26694"/>
    <property type="match status" value="1"/>
</dbReference>
<dbReference type="InterPro" id="IPR006579">
    <property type="entry name" value="Pre_C2HC_dom"/>
</dbReference>
<feature type="domain" description="Reverse transcriptase" evidence="13">
    <location>
        <begin position="564"/>
        <end position="743"/>
    </location>
</feature>
<dbReference type="eggNOG" id="KOG0017">
    <property type="taxonomic scope" value="Eukaryota"/>
</dbReference>
<dbReference type="FunFam" id="1.10.340.70:FF:000005">
    <property type="entry name" value="Uncharacterized protein"/>
    <property type="match status" value="1"/>
</dbReference>
<evidence type="ECO:0000256" key="8">
    <source>
        <dbReference type="ARBA" id="ARBA00022801"/>
    </source>
</evidence>
<keyword evidence="7" id="KW-0255">Endonuclease</keyword>
<keyword evidence="10" id="KW-0472">Membrane</keyword>
<dbReference type="InterPro" id="IPR043128">
    <property type="entry name" value="Rev_trsase/Diguanyl_cyclase"/>
</dbReference>
<feature type="compositionally biased region" description="Polar residues" evidence="12">
    <location>
        <begin position="16"/>
        <end position="34"/>
    </location>
</feature>
<feature type="compositionally biased region" description="Polar residues" evidence="12">
    <location>
        <begin position="1935"/>
        <end position="1946"/>
    </location>
</feature>
<dbReference type="InterPro" id="IPR050951">
    <property type="entry name" value="Retrovirus_Pol_polyprotein"/>
</dbReference>
<dbReference type="Pfam" id="PF17917">
    <property type="entry name" value="RT_RNaseH"/>
    <property type="match status" value="1"/>
</dbReference>
<evidence type="ECO:0000256" key="1">
    <source>
        <dbReference type="ARBA" id="ARBA00004182"/>
    </source>
</evidence>
<dbReference type="Proteomes" id="UP000007266">
    <property type="component" value="Linkage group 9"/>
</dbReference>
<dbReference type="SUPFAM" id="SSF56672">
    <property type="entry name" value="DNA/RNA polymerases"/>
    <property type="match status" value="1"/>
</dbReference>
<evidence type="ECO:0000256" key="7">
    <source>
        <dbReference type="ARBA" id="ARBA00022759"/>
    </source>
</evidence>
<dbReference type="SUPFAM" id="SSF53098">
    <property type="entry name" value="Ribonuclease H-like"/>
    <property type="match status" value="1"/>
</dbReference>
<dbReference type="InterPro" id="IPR041373">
    <property type="entry name" value="RT_RNaseH"/>
</dbReference>
<reference evidence="15 16" key="1">
    <citation type="journal article" date="2008" name="Nature">
        <title>The genome of the model beetle and pest Tribolium castaneum.</title>
        <authorList>
            <consortium name="Tribolium Genome Sequencing Consortium"/>
            <person name="Richards S."/>
            <person name="Gibbs R.A."/>
            <person name="Weinstock G.M."/>
            <person name="Brown S.J."/>
            <person name="Denell R."/>
            <person name="Beeman R.W."/>
            <person name="Gibbs R."/>
            <person name="Beeman R.W."/>
            <person name="Brown S.J."/>
            <person name="Bucher G."/>
            <person name="Friedrich M."/>
            <person name="Grimmelikhuijzen C.J."/>
            <person name="Klingler M."/>
            <person name="Lorenzen M."/>
            <person name="Richards S."/>
            <person name="Roth S."/>
            <person name="Schroder R."/>
            <person name="Tautz D."/>
            <person name="Zdobnov E.M."/>
            <person name="Muzny D."/>
            <person name="Gibbs R.A."/>
            <person name="Weinstock G.M."/>
            <person name="Attaway T."/>
            <person name="Bell S."/>
            <person name="Buhay C.J."/>
            <person name="Chandrabose M.N."/>
            <person name="Chavez D."/>
            <person name="Clerk-Blankenburg K.P."/>
            <person name="Cree A."/>
            <person name="Dao M."/>
            <person name="Davis C."/>
            <person name="Chacko J."/>
            <person name="Dinh H."/>
            <person name="Dugan-Rocha S."/>
            <person name="Fowler G."/>
            <person name="Garner T.T."/>
            <person name="Garnes J."/>
            <person name="Gnirke A."/>
            <person name="Hawes A."/>
            <person name="Hernandez J."/>
            <person name="Hines S."/>
            <person name="Holder M."/>
            <person name="Hume J."/>
            <person name="Jhangiani S.N."/>
            <person name="Joshi V."/>
            <person name="Khan Z.M."/>
            <person name="Jackson L."/>
            <person name="Kovar C."/>
            <person name="Kowis A."/>
            <person name="Lee S."/>
            <person name="Lewis L.R."/>
            <person name="Margolis J."/>
            <person name="Morgan M."/>
            <person name="Nazareth L.V."/>
            <person name="Nguyen N."/>
            <person name="Okwuonu G."/>
            <person name="Parker D."/>
            <person name="Richards S."/>
            <person name="Ruiz S.J."/>
            <person name="Santibanez J."/>
            <person name="Savard J."/>
            <person name="Scherer S.E."/>
            <person name="Schneider B."/>
            <person name="Sodergren E."/>
            <person name="Tautz D."/>
            <person name="Vattahil S."/>
            <person name="Villasana D."/>
            <person name="White C.S."/>
            <person name="Wright R."/>
            <person name="Park Y."/>
            <person name="Beeman R.W."/>
            <person name="Lord J."/>
            <person name="Oppert B."/>
            <person name="Lorenzen M."/>
            <person name="Brown S."/>
            <person name="Wang L."/>
            <person name="Savard J."/>
            <person name="Tautz D."/>
            <person name="Richards S."/>
            <person name="Weinstock G."/>
            <person name="Gibbs R.A."/>
            <person name="Liu Y."/>
            <person name="Worley K."/>
            <person name="Weinstock G."/>
            <person name="Elsik C.G."/>
            <person name="Reese J.T."/>
            <person name="Elhaik E."/>
            <person name="Landan G."/>
            <person name="Graur D."/>
            <person name="Arensburger P."/>
            <person name="Atkinson P."/>
            <person name="Beeman R.W."/>
            <person name="Beidler J."/>
            <person name="Brown S.J."/>
            <person name="Demuth J.P."/>
            <person name="Drury D.W."/>
            <person name="Du Y.Z."/>
            <person name="Fujiwara H."/>
            <person name="Lorenzen M."/>
            <person name="Maselli V."/>
            <person name="Osanai M."/>
            <person name="Park Y."/>
            <person name="Robertson H.M."/>
            <person name="Tu Z."/>
            <person name="Wang J.J."/>
            <person name="Wang S."/>
            <person name="Richards S."/>
            <person name="Song H."/>
            <person name="Zhang L."/>
            <person name="Sodergren E."/>
            <person name="Werner D."/>
            <person name="Stanke M."/>
            <person name="Morgenstern B."/>
            <person name="Solovyev V."/>
            <person name="Kosarev P."/>
            <person name="Brown G."/>
            <person name="Chen H.C."/>
            <person name="Ermolaeva O."/>
            <person name="Hlavina W."/>
            <person name="Kapustin Y."/>
            <person name="Kiryutin B."/>
            <person name="Kitts P."/>
            <person name="Maglott D."/>
            <person name="Pruitt K."/>
            <person name="Sapojnikov V."/>
            <person name="Souvorov A."/>
            <person name="Mackey A.J."/>
            <person name="Waterhouse R.M."/>
            <person name="Wyder S."/>
            <person name="Zdobnov E.M."/>
            <person name="Zdobnov E.M."/>
            <person name="Wyder S."/>
            <person name="Kriventseva E.V."/>
            <person name="Kadowaki T."/>
            <person name="Bork P."/>
            <person name="Aranda M."/>
            <person name="Bao R."/>
            <person name="Beermann A."/>
            <person name="Berns N."/>
            <person name="Bolognesi R."/>
            <person name="Bonneton F."/>
            <person name="Bopp D."/>
            <person name="Brown S.J."/>
            <person name="Bucher G."/>
            <person name="Butts T."/>
            <person name="Chaumot A."/>
            <person name="Denell R.E."/>
            <person name="Ferrier D.E."/>
            <person name="Friedrich M."/>
            <person name="Gordon C.M."/>
            <person name="Jindra M."/>
            <person name="Klingler M."/>
            <person name="Lan Q."/>
            <person name="Lattorff H.M."/>
            <person name="Laudet V."/>
            <person name="von Levetsow C."/>
            <person name="Liu Z."/>
            <person name="Lutz R."/>
            <person name="Lynch J.A."/>
            <person name="da Fonseca R.N."/>
            <person name="Posnien N."/>
            <person name="Reuter R."/>
            <person name="Roth S."/>
            <person name="Savard J."/>
            <person name="Schinko J.B."/>
            <person name="Schmitt C."/>
            <person name="Schoppmeier M."/>
            <person name="Schroder R."/>
            <person name="Shippy T.D."/>
            <person name="Simonnet F."/>
            <person name="Marques-Souza H."/>
            <person name="Tautz D."/>
            <person name="Tomoyasu Y."/>
            <person name="Trauner J."/>
            <person name="Van der Zee M."/>
            <person name="Vervoort M."/>
            <person name="Wittkopp N."/>
            <person name="Wimmer E.A."/>
            <person name="Yang X."/>
            <person name="Jones A.K."/>
            <person name="Sattelle D.B."/>
            <person name="Ebert P.R."/>
            <person name="Nelson D."/>
            <person name="Scott J.G."/>
            <person name="Beeman R.W."/>
            <person name="Muthukrishnan S."/>
            <person name="Kramer K.J."/>
            <person name="Arakane Y."/>
            <person name="Beeman R.W."/>
            <person name="Zhu Q."/>
            <person name="Hogenkamp D."/>
            <person name="Dixit R."/>
            <person name="Oppert B."/>
            <person name="Jiang H."/>
            <person name="Zou Z."/>
            <person name="Marshall J."/>
            <person name="Elpidina E."/>
            <person name="Vinokurov K."/>
            <person name="Oppert C."/>
            <person name="Zou Z."/>
            <person name="Evans J."/>
            <person name="Lu Z."/>
            <person name="Zhao P."/>
            <person name="Sumathipala N."/>
            <person name="Altincicek B."/>
            <person name="Vilcinskas A."/>
            <person name="Williams M."/>
            <person name="Hultmark D."/>
            <person name="Hetru C."/>
            <person name="Jiang H."/>
            <person name="Grimmelikhuijzen C.J."/>
            <person name="Hauser F."/>
            <person name="Cazzamali G."/>
            <person name="Williamson M."/>
            <person name="Park Y."/>
            <person name="Li B."/>
            <person name="Tanaka Y."/>
            <person name="Predel R."/>
            <person name="Neupert S."/>
            <person name="Schachtner J."/>
            <person name="Verleyen P."/>
            <person name="Raible F."/>
            <person name="Bork P."/>
            <person name="Friedrich M."/>
            <person name="Walden K.K."/>
            <person name="Robertson H.M."/>
            <person name="Angeli S."/>
            <person name="Foret S."/>
            <person name="Bucher G."/>
            <person name="Schuetz S."/>
            <person name="Maleszka R."/>
            <person name="Wimmer E.A."/>
            <person name="Beeman R.W."/>
            <person name="Lorenzen M."/>
            <person name="Tomoyasu Y."/>
            <person name="Miller S.C."/>
            <person name="Grossmann D."/>
            <person name="Bucher G."/>
        </authorList>
    </citation>
    <scope>NUCLEOTIDE SEQUENCE [LARGE SCALE GENOMIC DNA]</scope>
    <source>
        <strain evidence="15 16">Georgia GA2</strain>
    </source>
</reference>
<dbReference type="GO" id="GO:0044003">
    <property type="term" value="P:symbiont-mediated perturbation of host process"/>
    <property type="evidence" value="ECO:0007669"/>
    <property type="project" value="InterPro"/>
</dbReference>
<dbReference type="Pfam" id="PF00078">
    <property type="entry name" value="RVT_1"/>
    <property type="match status" value="2"/>
</dbReference>
<evidence type="ECO:0000259" key="14">
    <source>
        <dbReference type="PROSITE" id="PS50994"/>
    </source>
</evidence>
<gene>
    <name evidence="15" type="primary">AUGUSTUS-3.0.2_34292</name>
    <name evidence="15" type="ORF">TcasGA2_TC034292</name>
</gene>
<dbReference type="InterPro" id="IPR004955">
    <property type="entry name" value="Baculovirus_Gp64"/>
</dbReference>
<dbReference type="SMART" id="SM00596">
    <property type="entry name" value="PRE_C2HC"/>
    <property type="match status" value="2"/>
</dbReference>
<name>A0A139WCG2_TRICA</name>
<dbReference type="EMBL" id="KQ971370">
    <property type="protein sequence ID" value="KYB25610.1"/>
    <property type="molecule type" value="Genomic_DNA"/>
</dbReference>
<proteinExistence type="predicted"/>
<keyword evidence="6" id="KW-0540">Nuclease</keyword>
<dbReference type="FunFam" id="3.30.70.270:FF:000020">
    <property type="entry name" value="Transposon Tf2-6 polyprotein-like Protein"/>
    <property type="match status" value="1"/>
</dbReference>
<dbReference type="CDD" id="cd01647">
    <property type="entry name" value="RT_LTR"/>
    <property type="match status" value="1"/>
</dbReference>
<dbReference type="PROSITE" id="PS50994">
    <property type="entry name" value="INTEGRASE"/>
    <property type="match status" value="1"/>
</dbReference>
<dbReference type="GO" id="GO:0004519">
    <property type="term" value="F:endonuclease activity"/>
    <property type="evidence" value="ECO:0007669"/>
    <property type="project" value="UniProtKB-KW"/>
</dbReference>
<dbReference type="InterPro" id="IPR043502">
    <property type="entry name" value="DNA/RNA_pol_sf"/>
</dbReference>
<dbReference type="Pfam" id="PF00665">
    <property type="entry name" value="rve"/>
    <property type="match status" value="1"/>
</dbReference>